<dbReference type="GO" id="GO:0080120">
    <property type="term" value="P:CAAX-box protein maturation"/>
    <property type="evidence" value="ECO:0007669"/>
    <property type="project" value="UniProtKB-ARBA"/>
</dbReference>
<dbReference type="STRING" id="1423788.FC78_GL000262"/>
<feature type="transmembrane region" description="Helical" evidence="2">
    <location>
        <begin position="284"/>
        <end position="301"/>
    </location>
</feature>
<dbReference type="OrthoDB" id="2319903at2"/>
<dbReference type="EMBL" id="AZDY01000041">
    <property type="protein sequence ID" value="KRK81961.1"/>
    <property type="molecule type" value="Genomic_DNA"/>
</dbReference>
<keyword evidence="4" id="KW-0645">Protease</keyword>
<dbReference type="Pfam" id="PF02517">
    <property type="entry name" value="Rce1-like"/>
    <property type="match status" value="1"/>
</dbReference>
<organism evidence="4 5">
    <name type="scientific">Companilactobacillus bobalius DSM 19674</name>
    <dbReference type="NCBI Taxonomy" id="1423788"/>
    <lineage>
        <taxon>Bacteria</taxon>
        <taxon>Bacillati</taxon>
        <taxon>Bacillota</taxon>
        <taxon>Bacilli</taxon>
        <taxon>Lactobacillales</taxon>
        <taxon>Lactobacillaceae</taxon>
        <taxon>Companilactobacillus</taxon>
        <taxon>Companilactobacillus bobalius</taxon>
    </lineage>
</organism>
<feature type="transmembrane region" description="Helical" evidence="2">
    <location>
        <begin position="367"/>
        <end position="389"/>
    </location>
</feature>
<feature type="transmembrane region" description="Helical" evidence="2">
    <location>
        <begin position="313"/>
        <end position="331"/>
    </location>
</feature>
<keyword evidence="5" id="KW-1185">Reference proteome</keyword>
<reference evidence="4 5" key="1">
    <citation type="journal article" date="2015" name="Genome Announc.">
        <title>Expanding the biotechnology potential of lactobacilli through comparative genomics of 213 strains and associated genera.</title>
        <authorList>
            <person name="Sun Z."/>
            <person name="Harris H.M."/>
            <person name="McCann A."/>
            <person name="Guo C."/>
            <person name="Argimon S."/>
            <person name="Zhang W."/>
            <person name="Yang X."/>
            <person name="Jeffery I.B."/>
            <person name="Cooney J.C."/>
            <person name="Kagawa T.F."/>
            <person name="Liu W."/>
            <person name="Song Y."/>
            <person name="Salvetti E."/>
            <person name="Wrobel A."/>
            <person name="Rasinkangas P."/>
            <person name="Parkhill J."/>
            <person name="Rea M.C."/>
            <person name="O'Sullivan O."/>
            <person name="Ritari J."/>
            <person name="Douillard F.P."/>
            <person name="Paul Ross R."/>
            <person name="Yang R."/>
            <person name="Briner A.E."/>
            <person name="Felis G.E."/>
            <person name="de Vos W.M."/>
            <person name="Barrangou R."/>
            <person name="Klaenhammer T.R."/>
            <person name="Caufield P.W."/>
            <person name="Cui Y."/>
            <person name="Zhang H."/>
            <person name="O'Toole P.W."/>
        </authorList>
    </citation>
    <scope>NUCLEOTIDE SEQUENCE [LARGE SCALE GENOMIC DNA]</scope>
    <source>
        <strain evidence="4 5">DSM 19674</strain>
    </source>
</reference>
<dbReference type="RefSeq" id="WP_056954417.1">
    <property type="nucleotide sequence ID" value="NZ_AZDY01000041.1"/>
</dbReference>
<dbReference type="GO" id="GO:0004175">
    <property type="term" value="F:endopeptidase activity"/>
    <property type="evidence" value="ECO:0007669"/>
    <property type="project" value="UniProtKB-ARBA"/>
</dbReference>
<evidence type="ECO:0000256" key="2">
    <source>
        <dbReference type="SAM" id="Phobius"/>
    </source>
</evidence>
<comment type="similarity">
    <text evidence="1">Belongs to the UPF0177 family.</text>
</comment>
<evidence type="ECO:0000256" key="1">
    <source>
        <dbReference type="ARBA" id="ARBA00009067"/>
    </source>
</evidence>
<keyword evidence="4" id="KW-0378">Hydrolase</keyword>
<evidence type="ECO:0000313" key="4">
    <source>
        <dbReference type="EMBL" id="KRK81961.1"/>
    </source>
</evidence>
<evidence type="ECO:0000313" key="5">
    <source>
        <dbReference type="Proteomes" id="UP000051515"/>
    </source>
</evidence>
<comment type="caution">
    <text evidence="4">The sequence shown here is derived from an EMBL/GenBank/DDBJ whole genome shotgun (WGS) entry which is preliminary data.</text>
</comment>
<feature type="transmembrane region" description="Helical" evidence="2">
    <location>
        <begin position="137"/>
        <end position="160"/>
    </location>
</feature>
<keyword evidence="2" id="KW-1133">Transmembrane helix</keyword>
<dbReference type="PATRIC" id="fig|1423788.3.peg.269"/>
<gene>
    <name evidence="4" type="ORF">FC78_GL000262</name>
</gene>
<feature type="transmembrane region" description="Helical" evidence="2">
    <location>
        <begin position="46"/>
        <end position="63"/>
    </location>
</feature>
<feature type="transmembrane region" description="Helical" evidence="2">
    <location>
        <begin position="20"/>
        <end position="40"/>
    </location>
</feature>
<feature type="domain" description="CAAX prenyl protease 2/Lysostaphin resistance protein A-like" evidence="3">
    <location>
        <begin position="248"/>
        <end position="348"/>
    </location>
</feature>
<dbReference type="AlphaFoldDB" id="A0A0R1KM60"/>
<evidence type="ECO:0000259" key="3">
    <source>
        <dbReference type="Pfam" id="PF02517"/>
    </source>
</evidence>
<dbReference type="InterPro" id="IPR003675">
    <property type="entry name" value="Rce1/LyrA-like_dom"/>
</dbReference>
<sequence length="399" mass="46112">MDDYEFRYNNRFQQNNKDKLYLYLFRGQVILNTIIIFTYSALTQNLYLFIPIFLNLLALKVKLLPTNFSERFNFVFQLFFQAFIIAESYFYLISFSTRYYDWNLPSSIGLLLVSILAMYIPYTVIFFTPFRNKILQLLLATFAFAVIAMGTVSIVTYGTILGFNPFISIVTDSRFLGTLVFLIMVLIMMRKWGYSYPHMRLDRRTNWKVLIFLLLLCVWFTMWNAFGGGKSLVSSLYTFNFKGANFNIRYLLSGLEAGIAEELLFRYVFLSVLLAAFKNFRFKIFYAAILSSLCFGIIHLSNVSAGQSLANTIDQVIFASGMGLLMCGIYLYTNLFYLPVIFHTLLDTLAFTTSGEMMSGKVTSVDALFTIVETIIFAFIAVSLLISVYRRDRTQSFRF</sequence>
<feature type="transmembrane region" description="Helical" evidence="2">
    <location>
        <begin position="75"/>
        <end position="96"/>
    </location>
</feature>
<keyword evidence="2" id="KW-0472">Membrane</keyword>
<proteinExistence type="inferred from homology"/>
<dbReference type="Proteomes" id="UP000051515">
    <property type="component" value="Unassembled WGS sequence"/>
</dbReference>
<feature type="transmembrane region" description="Helical" evidence="2">
    <location>
        <begin position="166"/>
        <end position="188"/>
    </location>
</feature>
<feature type="transmembrane region" description="Helical" evidence="2">
    <location>
        <begin position="108"/>
        <end position="130"/>
    </location>
</feature>
<dbReference type="GO" id="GO:0006508">
    <property type="term" value="P:proteolysis"/>
    <property type="evidence" value="ECO:0007669"/>
    <property type="project" value="UniProtKB-KW"/>
</dbReference>
<protein>
    <submittedName>
        <fullName evidence="4">CAAX family membrane-bound protease</fullName>
    </submittedName>
</protein>
<keyword evidence="2" id="KW-0812">Transmembrane</keyword>
<feature type="transmembrane region" description="Helical" evidence="2">
    <location>
        <begin position="209"/>
        <end position="226"/>
    </location>
</feature>
<name>A0A0R1KM60_9LACO</name>
<accession>A0A0R1KM60</accession>